<dbReference type="EMBL" id="VXIV02001507">
    <property type="protein sequence ID" value="KAF6032466.1"/>
    <property type="molecule type" value="Genomic_DNA"/>
</dbReference>
<dbReference type="PANTHER" id="PTHR35348:SF1">
    <property type="entry name" value="TESTIS, PROSTATE AND PLACENTA-EXPRESSED PROTEIN"/>
    <property type="match status" value="1"/>
</dbReference>
<dbReference type="InterPro" id="IPR034584">
    <property type="entry name" value="SPMIP8"/>
</dbReference>
<sequence length="224" mass="26199">MTTIGVATYRHDNPKDVFVPAYSYRIPVGRRVQLVSVKEGIYHPRLPTIRQLDRDRVLQKLPDEHCRTSLPEELTLPATEFKDFKRATTVDPAYLRGRNQELYGSQDGRDIRYQYTPTELKKAREDWSNFLNRCPERFNIKLTEHPETANTPYTGYAMRYLKPDVTSKWRYTLKQEPSINQAEASQRPTPANILNRHRDVYSRSAASVSTAPYRPPYANHKYHI</sequence>
<evidence type="ECO:0000313" key="2">
    <source>
        <dbReference type="Proteomes" id="UP000593567"/>
    </source>
</evidence>
<organism evidence="1 2">
    <name type="scientific">Bugula neritina</name>
    <name type="common">Brown bryozoan</name>
    <name type="synonym">Sertularia neritina</name>
    <dbReference type="NCBI Taxonomy" id="10212"/>
    <lineage>
        <taxon>Eukaryota</taxon>
        <taxon>Metazoa</taxon>
        <taxon>Spiralia</taxon>
        <taxon>Lophotrochozoa</taxon>
        <taxon>Bryozoa</taxon>
        <taxon>Gymnolaemata</taxon>
        <taxon>Cheilostomatida</taxon>
        <taxon>Flustrina</taxon>
        <taxon>Buguloidea</taxon>
        <taxon>Bugulidae</taxon>
        <taxon>Bugula</taxon>
    </lineage>
</organism>
<comment type="caution">
    <text evidence="1">The sequence shown here is derived from an EMBL/GenBank/DDBJ whole genome shotgun (WGS) entry which is preliminary data.</text>
</comment>
<keyword evidence="2" id="KW-1185">Reference proteome</keyword>
<dbReference type="OrthoDB" id="9970246at2759"/>
<name>A0A7J7K4F6_BUGNE</name>
<evidence type="ECO:0000313" key="1">
    <source>
        <dbReference type="EMBL" id="KAF6032466.1"/>
    </source>
</evidence>
<proteinExistence type="predicted"/>
<dbReference type="AlphaFoldDB" id="A0A7J7K4F6"/>
<gene>
    <name evidence="1" type="ORF">EB796_009280</name>
</gene>
<dbReference type="PANTHER" id="PTHR35348">
    <property type="entry name" value="TESTIS, PROSTATE AND PLACENTA-EXPRESSED PROTEIN"/>
    <property type="match status" value="1"/>
</dbReference>
<reference evidence="1" key="1">
    <citation type="submission" date="2020-06" db="EMBL/GenBank/DDBJ databases">
        <title>Draft genome of Bugula neritina, a colonial animal packing powerful symbionts and potential medicines.</title>
        <authorList>
            <person name="Rayko M."/>
        </authorList>
    </citation>
    <scope>NUCLEOTIDE SEQUENCE [LARGE SCALE GENOMIC DNA]</scope>
    <source>
        <strain evidence="1">Kwan_BN1</strain>
    </source>
</reference>
<accession>A0A7J7K4F6</accession>
<dbReference type="Proteomes" id="UP000593567">
    <property type="component" value="Unassembled WGS sequence"/>
</dbReference>
<dbReference type="Pfam" id="PF22574">
    <property type="entry name" value="SPMIP8"/>
    <property type="match status" value="1"/>
</dbReference>
<protein>
    <submittedName>
        <fullName evidence="1">TEPP</fullName>
    </submittedName>
</protein>